<reference evidence="2 3" key="1">
    <citation type="submission" date="2018-03" db="EMBL/GenBank/DDBJ databases">
        <title>Genomic Encyclopedia of Type Strains, Phase III (KMG-III): the genomes of soil and plant-associated and newly described type strains.</title>
        <authorList>
            <person name="Whitman W."/>
        </authorList>
    </citation>
    <scope>NUCLEOTIDE SEQUENCE [LARGE SCALE GENOMIC DNA]</scope>
    <source>
        <strain evidence="2 3">CGMCC 1.07653</strain>
    </source>
</reference>
<dbReference type="RefSeq" id="WP_106589061.1">
    <property type="nucleotide sequence ID" value="NZ_PYAV01000009.1"/>
</dbReference>
<gene>
    <name evidence="2" type="ORF">B0H94_1096</name>
</gene>
<dbReference type="OrthoDB" id="2884100at2"/>
<keyword evidence="3" id="KW-1185">Reference proteome</keyword>
<feature type="domain" description="KTSC" evidence="1">
    <location>
        <begin position="10"/>
        <end position="66"/>
    </location>
</feature>
<protein>
    <submittedName>
        <fullName evidence="2">KTSC domain-containing protein</fullName>
    </submittedName>
</protein>
<name>A0A2P8HCV2_9BACI</name>
<organism evidence="2 3">
    <name type="scientific">Salsuginibacillus halophilus</name>
    <dbReference type="NCBI Taxonomy" id="517424"/>
    <lineage>
        <taxon>Bacteria</taxon>
        <taxon>Bacillati</taxon>
        <taxon>Bacillota</taxon>
        <taxon>Bacilli</taxon>
        <taxon>Bacillales</taxon>
        <taxon>Bacillaceae</taxon>
        <taxon>Salsuginibacillus</taxon>
    </lineage>
</organism>
<evidence type="ECO:0000313" key="3">
    <source>
        <dbReference type="Proteomes" id="UP000242310"/>
    </source>
</evidence>
<comment type="caution">
    <text evidence="2">The sequence shown here is derived from an EMBL/GenBank/DDBJ whole genome shotgun (WGS) entry which is preliminary data.</text>
</comment>
<proteinExistence type="predicted"/>
<dbReference type="Proteomes" id="UP000242310">
    <property type="component" value="Unassembled WGS sequence"/>
</dbReference>
<dbReference type="AlphaFoldDB" id="A0A2P8HCV2"/>
<sequence length="73" mass="8884">MNQNYEPMGSSQIQEVKYDKRTRTLYVKMKNGKTYIHYDVPELEHVSLQSNSEQENYYLTHIYDSYRMRTIEP</sequence>
<evidence type="ECO:0000259" key="1">
    <source>
        <dbReference type="Pfam" id="PF13619"/>
    </source>
</evidence>
<dbReference type="InterPro" id="IPR025309">
    <property type="entry name" value="KTSC_dom"/>
</dbReference>
<accession>A0A2P8HCV2</accession>
<dbReference type="EMBL" id="PYAV01000009">
    <property type="protein sequence ID" value="PSL43951.1"/>
    <property type="molecule type" value="Genomic_DNA"/>
</dbReference>
<evidence type="ECO:0000313" key="2">
    <source>
        <dbReference type="EMBL" id="PSL43951.1"/>
    </source>
</evidence>
<dbReference type="Pfam" id="PF13619">
    <property type="entry name" value="KTSC"/>
    <property type="match status" value="1"/>
</dbReference>